<dbReference type="EMBL" id="CP033154">
    <property type="protein sequence ID" value="AYO44634.1"/>
    <property type="molecule type" value="Genomic_DNA"/>
</dbReference>
<dbReference type="SUPFAM" id="SSF101233">
    <property type="entry name" value="PWI domain"/>
    <property type="match status" value="1"/>
</dbReference>
<dbReference type="PROSITE" id="PS51025">
    <property type="entry name" value="PWI"/>
    <property type="match status" value="1"/>
</dbReference>
<dbReference type="STRING" id="425264.A0A3G2S969"/>
<dbReference type="Proteomes" id="UP000269793">
    <property type="component" value="Chromosome VII"/>
</dbReference>
<sequence>MPARGVSLEQDSRFSDKDASLIKTTKFPAVFSERVDMSKVNVSVMRPWIATRVEQMMGFEDDILAELIMSLLESDSHPDPRRMQITLTGFLEKRAAPFMNELWRLLLSAQASVGGVPRTFVEQKKREMQATREENTRAMSEMQRRHGRDHSADDRPKSSRRWDRGRSPIERDAPRGESWRRDRRDQGWATRAHFHRERAADASPEYSPPPPTHYRQRSHSPR</sequence>
<dbReference type="AlphaFoldDB" id="A0A3G2S969"/>
<accession>A0A3G2S969</accession>
<keyword evidence="5" id="KW-1185">Reference proteome</keyword>
<dbReference type="PANTHER" id="PTHR23148">
    <property type="entry name" value="SERINE/ARGININE REGULATED NUCLEAR MATRIX PROTEIN"/>
    <property type="match status" value="1"/>
</dbReference>
<dbReference type="Pfam" id="PF01480">
    <property type="entry name" value="PWI"/>
    <property type="match status" value="1"/>
</dbReference>
<dbReference type="PANTHER" id="PTHR23148:SF0">
    <property type="entry name" value="SERINE_ARGININE REPETITIVE MATRIX PROTEIN 1"/>
    <property type="match status" value="1"/>
</dbReference>
<feature type="region of interest" description="Disordered" evidence="2">
    <location>
        <begin position="123"/>
        <end position="222"/>
    </location>
</feature>
<dbReference type="OrthoDB" id="163257at2759"/>
<name>A0A3G2S969_MALR7</name>
<dbReference type="Gene3D" id="1.20.1390.10">
    <property type="entry name" value="PWI domain"/>
    <property type="match status" value="1"/>
</dbReference>
<proteinExistence type="predicted"/>
<dbReference type="GO" id="GO:0005681">
    <property type="term" value="C:spliceosomal complex"/>
    <property type="evidence" value="ECO:0007669"/>
    <property type="project" value="TreeGrafter"/>
</dbReference>
<dbReference type="InterPro" id="IPR036483">
    <property type="entry name" value="PWI_dom_sf"/>
</dbReference>
<dbReference type="SMART" id="SM00311">
    <property type="entry name" value="PWI"/>
    <property type="match status" value="1"/>
</dbReference>
<organism evidence="4 5">
    <name type="scientific">Malassezia restricta (strain ATCC 96810 / NBRC 103918 / CBS 7877)</name>
    <name type="common">Seborrheic dermatitis infection agent</name>
    <dbReference type="NCBI Taxonomy" id="425264"/>
    <lineage>
        <taxon>Eukaryota</taxon>
        <taxon>Fungi</taxon>
        <taxon>Dikarya</taxon>
        <taxon>Basidiomycota</taxon>
        <taxon>Ustilaginomycotina</taxon>
        <taxon>Malasseziomycetes</taxon>
        <taxon>Malasseziales</taxon>
        <taxon>Malasseziaceae</taxon>
        <taxon>Malassezia</taxon>
    </lineage>
</organism>
<gene>
    <name evidence="4" type="ORF">DNF11_3684</name>
</gene>
<dbReference type="InterPro" id="IPR052225">
    <property type="entry name" value="Ser/Arg_repetitive_matrix"/>
</dbReference>
<feature type="compositionally biased region" description="Basic and acidic residues" evidence="2">
    <location>
        <begin position="149"/>
        <end position="186"/>
    </location>
</feature>
<evidence type="ECO:0000259" key="3">
    <source>
        <dbReference type="PROSITE" id="PS51025"/>
    </source>
</evidence>
<reference evidence="4 5" key="1">
    <citation type="submission" date="2018-10" db="EMBL/GenBank/DDBJ databases">
        <title>Complete genome sequence of Malassezia restricta CBS 7877.</title>
        <authorList>
            <person name="Morand S.C."/>
            <person name="Bertignac M."/>
            <person name="Iltis A."/>
            <person name="Kolder I."/>
            <person name="Pirovano W."/>
            <person name="Jourdain R."/>
            <person name="Clavaud C."/>
        </authorList>
    </citation>
    <scope>NUCLEOTIDE SEQUENCE [LARGE SCALE GENOMIC DNA]</scope>
    <source>
        <strain evidence="4 5">CBS 7877</strain>
    </source>
</reference>
<dbReference type="GO" id="GO:0003723">
    <property type="term" value="F:RNA binding"/>
    <property type="evidence" value="ECO:0007669"/>
    <property type="project" value="TreeGrafter"/>
</dbReference>
<evidence type="ECO:0000256" key="1">
    <source>
        <dbReference type="ARBA" id="ARBA00022664"/>
    </source>
</evidence>
<evidence type="ECO:0000256" key="2">
    <source>
        <dbReference type="SAM" id="MobiDB-lite"/>
    </source>
</evidence>
<keyword evidence="1" id="KW-0507">mRNA processing</keyword>
<feature type="domain" description="PWI" evidence="3">
    <location>
        <begin position="24"/>
        <end position="123"/>
    </location>
</feature>
<protein>
    <recommendedName>
        <fullName evidence="3">PWI domain-containing protein</fullName>
    </recommendedName>
</protein>
<evidence type="ECO:0000313" key="4">
    <source>
        <dbReference type="EMBL" id="AYO44634.1"/>
    </source>
</evidence>
<feature type="compositionally biased region" description="Basic and acidic residues" evidence="2">
    <location>
        <begin position="123"/>
        <end position="136"/>
    </location>
</feature>
<dbReference type="InterPro" id="IPR002483">
    <property type="entry name" value="PWI_dom"/>
</dbReference>
<dbReference type="VEuPathDB" id="FungiDB:DNF11_3684"/>
<evidence type="ECO:0000313" key="5">
    <source>
        <dbReference type="Proteomes" id="UP000269793"/>
    </source>
</evidence>
<dbReference type="GO" id="GO:0006397">
    <property type="term" value="P:mRNA processing"/>
    <property type="evidence" value="ECO:0007669"/>
    <property type="project" value="UniProtKB-KW"/>
</dbReference>
<dbReference type="GO" id="GO:0048024">
    <property type="term" value="P:regulation of mRNA splicing, via spliceosome"/>
    <property type="evidence" value="ECO:0007669"/>
    <property type="project" value="TreeGrafter"/>
</dbReference>